<feature type="binding site" evidence="6">
    <location>
        <begin position="203"/>
        <end position="209"/>
    </location>
    <ligand>
        <name>GTP</name>
        <dbReference type="ChEBI" id="CHEBI:37565"/>
    </ligand>
</feature>
<dbReference type="InterPro" id="IPR018948">
    <property type="entry name" value="GTP-bd_TrmE_N"/>
</dbReference>
<keyword evidence="6" id="KW-0479">Metal-binding</keyword>
<evidence type="ECO:0000313" key="8">
    <source>
        <dbReference type="EMBL" id="GGE28789.1"/>
    </source>
</evidence>
<evidence type="ECO:0000313" key="9">
    <source>
        <dbReference type="Proteomes" id="UP000602745"/>
    </source>
</evidence>
<dbReference type="InterPro" id="IPR025867">
    <property type="entry name" value="MnmE_helical"/>
</dbReference>
<gene>
    <name evidence="6 8" type="primary">mnmE</name>
    <name evidence="6" type="synonym">trmE</name>
    <name evidence="8" type="ORF">GCM10007276_02430</name>
</gene>
<evidence type="ECO:0000256" key="2">
    <source>
        <dbReference type="ARBA" id="ARBA00022694"/>
    </source>
</evidence>
<keyword evidence="5 6" id="KW-0342">GTP-binding</keyword>
<evidence type="ECO:0000256" key="6">
    <source>
        <dbReference type="HAMAP-Rule" id="MF_00379"/>
    </source>
</evidence>
<organism evidence="8 9">
    <name type="scientific">Agaricicola taiwanensis</name>
    <dbReference type="NCBI Taxonomy" id="591372"/>
    <lineage>
        <taxon>Bacteria</taxon>
        <taxon>Pseudomonadati</taxon>
        <taxon>Pseudomonadota</taxon>
        <taxon>Alphaproteobacteria</taxon>
        <taxon>Rhodobacterales</taxon>
        <taxon>Paracoccaceae</taxon>
        <taxon>Agaricicola</taxon>
    </lineage>
</organism>
<feature type="binding site" evidence="6">
    <location>
        <position position="188"/>
    </location>
    <ligand>
        <name>Mg(2+)</name>
        <dbReference type="ChEBI" id="CHEBI:18420"/>
    </ligand>
</feature>
<dbReference type="InterPro" id="IPR027266">
    <property type="entry name" value="TrmE/GcvT-like"/>
</dbReference>
<dbReference type="GO" id="GO:0005525">
    <property type="term" value="F:GTP binding"/>
    <property type="evidence" value="ECO:0007669"/>
    <property type="project" value="UniProtKB-UniRule"/>
</dbReference>
<dbReference type="Pfam" id="PF12631">
    <property type="entry name" value="MnmE_helical"/>
    <property type="match status" value="1"/>
</dbReference>
<comment type="caution">
    <text evidence="6">Lacks conserved residue(s) required for the propagation of feature annotation.</text>
</comment>
<name>A0A8J2VKD8_9RHOB</name>
<dbReference type="Proteomes" id="UP000602745">
    <property type="component" value="Unassembled WGS sequence"/>
</dbReference>
<keyword evidence="3 6" id="KW-0547">Nucleotide-binding</keyword>
<dbReference type="AlphaFoldDB" id="A0A8J2VKD8"/>
<dbReference type="InterPro" id="IPR005225">
    <property type="entry name" value="Small_GTP-bd"/>
</dbReference>
<evidence type="ECO:0000256" key="1">
    <source>
        <dbReference type="ARBA" id="ARBA00011043"/>
    </source>
</evidence>
<dbReference type="PANTHER" id="PTHR42714">
    <property type="entry name" value="TRNA MODIFICATION GTPASE GTPBP3"/>
    <property type="match status" value="1"/>
</dbReference>
<comment type="subcellular location">
    <subcellularLocation>
        <location evidence="6">Cytoplasm</location>
    </subcellularLocation>
</comment>
<keyword evidence="6" id="KW-0378">Hydrolase</keyword>
<evidence type="ECO:0000256" key="5">
    <source>
        <dbReference type="ARBA" id="ARBA00023134"/>
    </source>
</evidence>
<dbReference type="InterPro" id="IPR031168">
    <property type="entry name" value="G_TrmE"/>
</dbReference>
<keyword evidence="4 6" id="KW-0630">Potassium</keyword>
<dbReference type="InterPro" id="IPR006073">
    <property type="entry name" value="GTP-bd"/>
</dbReference>
<dbReference type="GO" id="GO:0030488">
    <property type="term" value="P:tRNA methylation"/>
    <property type="evidence" value="ECO:0007669"/>
    <property type="project" value="TreeGrafter"/>
</dbReference>
<dbReference type="GO" id="GO:0003924">
    <property type="term" value="F:GTPase activity"/>
    <property type="evidence" value="ECO:0007669"/>
    <property type="project" value="UniProtKB-UniRule"/>
</dbReference>
<evidence type="ECO:0000259" key="7">
    <source>
        <dbReference type="PROSITE" id="PS51709"/>
    </source>
</evidence>
<comment type="caution">
    <text evidence="8">The sequence shown here is derived from an EMBL/GenBank/DDBJ whole genome shotgun (WGS) entry which is preliminary data.</text>
</comment>
<comment type="function">
    <text evidence="6">Exhibits a very high intrinsic GTPase hydrolysis rate. Involved in the addition of a carboxymethylaminomethyl (cmnm) group at the wobble position (U34) of certain tRNAs, forming tRNA-cmnm(5)s(2)U34.</text>
</comment>
<dbReference type="InterPro" id="IPR027368">
    <property type="entry name" value="MnmE_dom2"/>
</dbReference>
<sequence length="390" mass="41942">MAVYTELSDPNTGDLLDKSIALLFRAPASFTGEDVAELHVHGGHAVIDGVLKALGRQPGLRPADPGEFSRRAFLNGKLDLSEAEALADLIDAETVMQRRQALRGMDQGIGRLAEEWRDRLIDVRALAEATIDFIDEGDVPDEVMDDIREGLGALRHELASTLDDGQRGERLRDGFAVVIAGPPNAGKSTLLNLLAKREAAIVSAYAGTTRDAIDVHLDLEGYPVLLTDTAGIRTSDDPVEREGINRAVTRARHADLVLWLSEDGAEPDIGADVPVWRIRTKADGGRETNDQELVAVSAVTGLGINELIARLVAEAAEQLSAGTGPAITRARHRYALEGALAAVDRSLSHPAVELLAEELRIASHELGRISGHTDPEHVLDAIFSRFCIGK</sequence>
<comment type="cofactor">
    <cofactor evidence="6">
        <name>K(+)</name>
        <dbReference type="ChEBI" id="CHEBI:29103"/>
    </cofactor>
    <text evidence="6">Binds 1 potassium ion per subunit.</text>
</comment>
<dbReference type="PROSITE" id="PS51709">
    <property type="entry name" value="G_TRME"/>
    <property type="match status" value="1"/>
</dbReference>
<dbReference type="EMBL" id="BMCP01000001">
    <property type="protein sequence ID" value="GGE28789.1"/>
    <property type="molecule type" value="Genomic_DNA"/>
</dbReference>
<dbReference type="NCBIfam" id="TIGR00231">
    <property type="entry name" value="small_GTP"/>
    <property type="match status" value="1"/>
</dbReference>
<dbReference type="InterPro" id="IPR004520">
    <property type="entry name" value="GTPase_MnmE"/>
</dbReference>
<dbReference type="Pfam" id="PF10396">
    <property type="entry name" value="TrmE_N"/>
    <property type="match status" value="1"/>
</dbReference>
<dbReference type="SUPFAM" id="SSF52540">
    <property type="entry name" value="P-loop containing nucleoside triphosphate hydrolases"/>
    <property type="match status" value="1"/>
</dbReference>
<reference evidence="8" key="2">
    <citation type="submission" date="2020-09" db="EMBL/GenBank/DDBJ databases">
        <authorList>
            <person name="Sun Q."/>
            <person name="Sedlacek I."/>
        </authorList>
    </citation>
    <scope>NUCLEOTIDE SEQUENCE</scope>
    <source>
        <strain evidence="8">CCM 7684</strain>
    </source>
</reference>
<dbReference type="Pfam" id="PF01926">
    <property type="entry name" value="MMR_HSR1"/>
    <property type="match status" value="1"/>
</dbReference>
<keyword evidence="6" id="KW-0460">Magnesium</keyword>
<dbReference type="NCBIfam" id="NF003661">
    <property type="entry name" value="PRK05291.1-3"/>
    <property type="match status" value="1"/>
</dbReference>
<dbReference type="EC" id="3.6.-.-" evidence="6"/>
<dbReference type="CDD" id="cd14858">
    <property type="entry name" value="TrmE_N"/>
    <property type="match status" value="1"/>
</dbReference>
<keyword evidence="9" id="KW-1185">Reference proteome</keyword>
<dbReference type="Gene3D" id="3.40.50.300">
    <property type="entry name" value="P-loop containing nucleotide triphosphate hydrolases"/>
    <property type="match status" value="1"/>
</dbReference>
<dbReference type="GO" id="GO:0005737">
    <property type="term" value="C:cytoplasm"/>
    <property type="evidence" value="ECO:0007669"/>
    <property type="project" value="UniProtKB-SubCell"/>
</dbReference>
<dbReference type="GO" id="GO:0046872">
    <property type="term" value="F:metal ion binding"/>
    <property type="evidence" value="ECO:0007669"/>
    <property type="project" value="UniProtKB-KW"/>
</dbReference>
<dbReference type="InterPro" id="IPR027417">
    <property type="entry name" value="P-loop_NTPase"/>
</dbReference>
<comment type="similarity">
    <text evidence="1 6">Belongs to the TRAFAC class TrmE-Era-EngA-EngB-Septin-like GTPase superfamily. TrmE GTPase family.</text>
</comment>
<feature type="binding site" evidence="6">
    <location>
        <begin position="228"/>
        <end position="231"/>
    </location>
    <ligand>
        <name>GTP</name>
        <dbReference type="ChEBI" id="CHEBI:37565"/>
    </ligand>
</feature>
<dbReference type="GO" id="GO:0002098">
    <property type="term" value="P:tRNA wobble uridine modification"/>
    <property type="evidence" value="ECO:0007669"/>
    <property type="project" value="TreeGrafter"/>
</dbReference>
<proteinExistence type="inferred from homology"/>
<feature type="binding site" evidence="6">
    <location>
        <position position="209"/>
    </location>
    <ligand>
        <name>Mg(2+)</name>
        <dbReference type="ChEBI" id="CHEBI:18420"/>
    </ligand>
</feature>
<dbReference type="CDD" id="cd04164">
    <property type="entry name" value="trmE"/>
    <property type="match status" value="1"/>
</dbReference>
<feature type="domain" description="TrmE-type G" evidence="7">
    <location>
        <begin position="174"/>
        <end position="316"/>
    </location>
</feature>
<protein>
    <recommendedName>
        <fullName evidence="6">tRNA modification GTPase MnmE</fullName>
        <ecNumber evidence="6">3.6.-.-</ecNumber>
    </recommendedName>
</protein>
<dbReference type="PANTHER" id="PTHR42714:SF2">
    <property type="entry name" value="TRNA MODIFICATION GTPASE GTPBP3, MITOCHONDRIAL"/>
    <property type="match status" value="1"/>
</dbReference>
<dbReference type="Gene3D" id="3.30.1360.120">
    <property type="entry name" value="Probable tRNA modification gtpase trme, domain 1"/>
    <property type="match status" value="1"/>
</dbReference>
<dbReference type="Gene3D" id="1.20.120.430">
    <property type="entry name" value="tRNA modification GTPase MnmE domain 2"/>
    <property type="match status" value="1"/>
</dbReference>
<evidence type="ECO:0000256" key="4">
    <source>
        <dbReference type="ARBA" id="ARBA00022958"/>
    </source>
</evidence>
<feature type="binding site" evidence="6">
    <location>
        <begin position="184"/>
        <end position="189"/>
    </location>
    <ligand>
        <name>GTP</name>
        <dbReference type="ChEBI" id="CHEBI:37565"/>
    </ligand>
</feature>
<comment type="subunit">
    <text evidence="6">Homodimer. Heterotetramer of two MnmE and two MnmG subunits.</text>
</comment>
<accession>A0A8J2VKD8</accession>
<keyword evidence="2 6" id="KW-0819">tRNA processing</keyword>
<keyword evidence="6" id="KW-0963">Cytoplasm</keyword>
<evidence type="ECO:0000256" key="3">
    <source>
        <dbReference type="ARBA" id="ARBA00022741"/>
    </source>
</evidence>
<dbReference type="HAMAP" id="MF_00379">
    <property type="entry name" value="GTPase_MnmE"/>
    <property type="match status" value="1"/>
</dbReference>
<dbReference type="SUPFAM" id="SSF116878">
    <property type="entry name" value="TrmE connector domain"/>
    <property type="match status" value="1"/>
</dbReference>
<reference evidence="8" key="1">
    <citation type="journal article" date="2014" name="Int. J. Syst. Evol. Microbiol.">
        <title>Complete genome sequence of Corynebacterium casei LMG S-19264T (=DSM 44701T), isolated from a smear-ripened cheese.</title>
        <authorList>
            <consortium name="US DOE Joint Genome Institute (JGI-PGF)"/>
            <person name="Walter F."/>
            <person name="Albersmeier A."/>
            <person name="Kalinowski J."/>
            <person name="Ruckert C."/>
        </authorList>
    </citation>
    <scope>NUCLEOTIDE SEQUENCE</scope>
    <source>
        <strain evidence="8">CCM 7684</strain>
    </source>
</reference>